<gene>
    <name evidence="2" type="ORF">DOP62_07395</name>
</gene>
<dbReference type="SUPFAM" id="SSF56112">
    <property type="entry name" value="Protein kinase-like (PK-like)"/>
    <property type="match status" value="1"/>
</dbReference>
<name>A0AAN1UUF5_SYNEL</name>
<organism evidence="2 3">
    <name type="scientific">Synechococcus elongatus PCC 11801</name>
    <dbReference type="NCBI Taxonomy" id="2219813"/>
    <lineage>
        <taxon>Bacteria</taxon>
        <taxon>Bacillati</taxon>
        <taxon>Cyanobacteriota</taxon>
        <taxon>Cyanophyceae</taxon>
        <taxon>Synechococcales</taxon>
        <taxon>Synechococcaceae</taxon>
        <taxon>Synechococcus</taxon>
    </lineage>
</organism>
<dbReference type="PIRSF" id="PIRSF006221">
    <property type="entry name" value="Ketosamine-3-kinase"/>
    <property type="match status" value="1"/>
</dbReference>
<proteinExistence type="inferred from homology"/>
<dbReference type="Gene3D" id="3.30.200.20">
    <property type="entry name" value="Phosphorylase Kinase, domain 1"/>
    <property type="match status" value="1"/>
</dbReference>
<evidence type="ECO:0000313" key="3">
    <source>
        <dbReference type="Proteomes" id="UP000267249"/>
    </source>
</evidence>
<dbReference type="GO" id="GO:0016301">
    <property type="term" value="F:kinase activity"/>
    <property type="evidence" value="ECO:0007669"/>
    <property type="project" value="UniProtKB-UniRule"/>
</dbReference>
<accession>A0AAN1UUF5</accession>
<evidence type="ECO:0000313" key="2">
    <source>
        <dbReference type="EMBL" id="AZB72563.1"/>
    </source>
</evidence>
<dbReference type="AlphaFoldDB" id="A0AAN1UUF5"/>
<dbReference type="Pfam" id="PF03881">
    <property type="entry name" value="Fructosamin_kin"/>
    <property type="match status" value="1"/>
</dbReference>
<reference evidence="2 3" key="1">
    <citation type="journal article" date="2018" name="Sci. Rep.">
        <title>Genome Features and Biochemical Characteristics of a Robust, Fast Growing and Naturally Transformable Cyanobacterium Synechococcus elongatus PCC 11801 Isolated from India.</title>
        <authorList>
            <person name="Jaiswal D."/>
            <person name="Sengupta A."/>
            <person name="Sohoni S."/>
            <person name="Sengupta S."/>
            <person name="Phadnavis A.G."/>
            <person name="Pakrasi H.B."/>
            <person name="Wangikar P.P."/>
        </authorList>
    </citation>
    <scope>NUCLEOTIDE SEQUENCE [LARGE SCALE GENOMIC DNA]</scope>
    <source>
        <strain evidence="2 3">PCC 11801</strain>
    </source>
</reference>
<evidence type="ECO:0000256" key="1">
    <source>
        <dbReference type="PIRNR" id="PIRNR006221"/>
    </source>
</evidence>
<dbReference type="InterPro" id="IPR016477">
    <property type="entry name" value="Fructo-/Ketosamine-3-kinase"/>
</dbReference>
<dbReference type="Gene3D" id="3.90.1200.10">
    <property type="match status" value="1"/>
</dbReference>
<dbReference type="PANTHER" id="PTHR12149:SF8">
    <property type="entry name" value="PROTEIN-RIBULOSAMINE 3-KINASE"/>
    <property type="match status" value="1"/>
</dbReference>
<comment type="similarity">
    <text evidence="1">Belongs to the fructosamine kinase family.</text>
</comment>
<dbReference type="Proteomes" id="UP000267249">
    <property type="component" value="Chromosome"/>
</dbReference>
<dbReference type="PANTHER" id="PTHR12149">
    <property type="entry name" value="FRUCTOSAMINE 3 KINASE-RELATED PROTEIN"/>
    <property type="match status" value="1"/>
</dbReference>
<keyword evidence="1" id="KW-0808">Transferase</keyword>
<dbReference type="RefSeq" id="WP_208672662.1">
    <property type="nucleotide sequence ID" value="NZ_CP030139.2"/>
</dbReference>
<dbReference type="EMBL" id="CP030139">
    <property type="protein sequence ID" value="AZB72563.1"/>
    <property type="molecule type" value="Genomic_DNA"/>
</dbReference>
<protein>
    <submittedName>
        <fullName evidence="2">Fructosamine kinase family protein</fullName>
    </submittedName>
</protein>
<dbReference type="InterPro" id="IPR011009">
    <property type="entry name" value="Kinase-like_dom_sf"/>
</dbReference>
<sequence length="296" mass="33639">MAEAQSLWIAIAAAIEAQSDRPSPIQQVQPVGGGCINRSYRLLLEDGSAWFVKLNQLDCLTAFEAEAEALTAIAARQTIRVPTPIAWGEADRTAYLVLEWLDLDRGLSDWQQLGADLARLHHQTYSAQGFGWHRDNVIGQTPQINQWQRNWGEFWQTQRIQFQLDLAAQKGYRWPNTKVLCDRIPEILADHQPQPVLVHGDLWSGNAGFLADGTPVIFDPATYYGDREVDLAMTELFGGFPSAFYDGYRQAWPIDAGYRRRRDLYNLYHVLNHVNLFGGGYAQQAQRLIDRLLLIR</sequence>
<keyword evidence="1 2" id="KW-0418">Kinase</keyword>